<dbReference type="STRING" id="666510.ASAC_0160"/>
<reference evidence="3 4" key="1">
    <citation type="journal article" date="2010" name="Appl. Environ. Microbiol.">
        <title>The genome sequence of the crenarchaeon Acidilobus saccharovorans supports a new order, Acidilobales, and suggests an important ecological role in terrestrial acidic hot springs.</title>
        <authorList>
            <person name="Mardanov A.V."/>
            <person name="Svetlitchnyi V.A."/>
            <person name="Beletsky A.V."/>
            <person name="Prokofeva M.I."/>
            <person name="Bonch-Osmolovskaya E.A."/>
            <person name="Ravin N.V."/>
            <person name="Skryabin K.G."/>
        </authorList>
    </citation>
    <scope>NUCLEOTIDE SEQUENCE [LARGE SCALE GENOMIC DNA]</scope>
    <source>
        <strain evidence="4">DSM 16705 / JCM 18335 / VKM B-2471 / 345-15</strain>
    </source>
</reference>
<evidence type="ECO:0000259" key="2">
    <source>
        <dbReference type="Pfam" id="PF00582"/>
    </source>
</evidence>
<dbReference type="Pfam" id="PF00582">
    <property type="entry name" value="Usp"/>
    <property type="match status" value="1"/>
</dbReference>
<evidence type="ECO:0000313" key="3">
    <source>
        <dbReference type="EMBL" id="ADL18568.1"/>
    </source>
</evidence>
<dbReference type="eggNOG" id="arCOG02053">
    <property type="taxonomic scope" value="Archaea"/>
</dbReference>
<keyword evidence="4" id="KW-1185">Reference proteome</keyword>
<proteinExistence type="inferred from homology"/>
<evidence type="ECO:0000313" key="4">
    <source>
        <dbReference type="Proteomes" id="UP000000346"/>
    </source>
</evidence>
<dbReference type="InterPro" id="IPR006016">
    <property type="entry name" value="UspA"/>
</dbReference>
<dbReference type="FunCoup" id="D9PZT0">
    <property type="interactions" value="4"/>
</dbReference>
<dbReference type="Gene3D" id="3.40.50.620">
    <property type="entry name" value="HUPs"/>
    <property type="match status" value="1"/>
</dbReference>
<dbReference type="CDD" id="cd00293">
    <property type="entry name" value="USP-like"/>
    <property type="match status" value="1"/>
</dbReference>
<dbReference type="PIRSF" id="PIRSF006276">
    <property type="entry name" value="UspA"/>
    <property type="match status" value="1"/>
</dbReference>
<dbReference type="AlphaFoldDB" id="D9PZT0"/>
<feature type="domain" description="UspA" evidence="2">
    <location>
        <begin position="6"/>
        <end position="146"/>
    </location>
</feature>
<protein>
    <submittedName>
        <fullName evidence="3">Stress response protein</fullName>
    </submittedName>
</protein>
<dbReference type="PANTHER" id="PTHR46268">
    <property type="entry name" value="STRESS RESPONSE PROTEIN NHAX"/>
    <property type="match status" value="1"/>
</dbReference>
<comment type="similarity">
    <text evidence="1">Belongs to the universal stress protein A family.</text>
</comment>
<dbReference type="HOGENOM" id="CLU_049301_16_4_2"/>
<dbReference type="PRINTS" id="PR01438">
    <property type="entry name" value="UNVRSLSTRESS"/>
</dbReference>
<dbReference type="InParanoid" id="D9PZT0"/>
<organism evidence="3 4">
    <name type="scientific">Acidilobus saccharovorans (strain DSM 16705 / JCM 18335 / VKM B-2471 / 345-15)</name>
    <dbReference type="NCBI Taxonomy" id="666510"/>
    <lineage>
        <taxon>Archaea</taxon>
        <taxon>Thermoproteota</taxon>
        <taxon>Thermoprotei</taxon>
        <taxon>Acidilobales</taxon>
        <taxon>Acidilobaceae</taxon>
        <taxon>Acidilobus</taxon>
    </lineage>
</organism>
<dbReference type="PANTHER" id="PTHR46268:SF6">
    <property type="entry name" value="UNIVERSAL STRESS PROTEIN UP12"/>
    <property type="match status" value="1"/>
</dbReference>
<accession>D9PZT0</accession>
<dbReference type="SUPFAM" id="SSF52402">
    <property type="entry name" value="Adenine nucleotide alpha hydrolases-like"/>
    <property type="match status" value="1"/>
</dbReference>
<name>D9PZT0_ACIS3</name>
<dbReference type="Proteomes" id="UP000000346">
    <property type="component" value="Chromosome"/>
</dbReference>
<sequence length="146" mass="15605">MVGQVYKKILVGYDGSEGGEKALSRALELAKSFNSELCLLTVIPPSSMAFGEIVVPDAVNLSLIIESSRKRLSDLAAKLSAEGYKVRFEVLTGDPGDTIVSYAEVNGCDLIVLGRRRLSKLERLVLGSVTHKVAGKSTKADVLVVP</sequence>
<dbReference type="EMBL" id="CP001742">
    <property type="protein sequence ID" value="ADL18568.1"/>
    <property type="molecule type" value="Genomic_DNA"/>
</dbReference>
<dbReference type="InterPro" id="IPR014729">
    <property type="entry name" value="Rossmann-like_a/b/a_fold"/>
</dbReference>
<evidence type="ECO:0000256" key="1">
    <source>
        <dbReference type="ARBA" id="ARBA00008791"/>
    </source>
</evidence>
<dbReference type="InterPro" id="IPR006015">
    <property type="entry name" value="Universal_stress_UspA"/>
</dbReference>
<dbReference type="KEGG" id="asc:ASAC_0160"/>
<gene>
    <name evidence="3" type="ordered locus">ASAC_0160</name>
</gene>